<dbReference type="AlphaFoldDB" id="A0A6L5X0T7"/>
<accession>A0A6L5X0T7</accession>
<organism evidence="1 2">
    <name type="scientific">Porcincola intestinalis</name>
    <dbReference type="NCBI Taxonomy" id="2606632"/>
    <lineage>
        <taxon>Bacteria</taxon>
        <taxon>Bacillati</taxon>
        <taxon>Bacillota</taxon>
        <taxon>Clostridia</taxon>
        <taxon>Lachnospirales</taxon>
        <taxon>Lachnospiraceae</taxon>
        <taxon>Porcincola</taxon>
    </lineage>
</organism>
<gene>
    <name evidence="1" type="ORF">FYJ35_02285</name>
</gene>
<dbReference type="Proteomes" id="UP000481852">
    <property type="component" value="Unassembled WGS sequence"/>
</dbReference>
<reference evidence="1 2" key="1">
    <citation type="submission" date="2019-08" db="EMBL/GenBank/DDBJ databases">
        <title>In-depth cultivation of the pig gut microbiome towards novel bacterial diversity and tailored functional studies.</title>
        <authorList>
            <person name="Wylensek D."/>
            <person name="Hitch T.C.A."/>
            <person name="Clavel T."/>
        </authorList>
    </citation>
    <scope>NUCLEOTIDE SEQUENCE [LARGE SCALE GENOMIC DNA]</scope>
    <source>
        <strain evidence="1 2">Oil+RF-744-WCA-WT-11</strain>
    </source>
</reference>
<comment type="caution">
    <text evidence="1">The sequence shown here is derived from an EMBL/GenBank/DDBJ whole genome shotgun (WGS) entry which is preliminary data.</text>
</comment>
<name>A0A6L5X0T7_9FIRM</name>
<evidence type="ECO:0000313" key="2">
    <source>
        <dbReference type="Proteomes" id="UP000481852"/>
    </source>
</evidence>
<dbReference type="RefSeq" id="WP_154522584.1">
    <property type="nucleotide sequence ID" value="NZ_VULZ01000002.1"/>
</dbReference>
<protein>
    <submittedName>
        <fullName evidence="1">Uncharacterized protein</fullName>
    </submittedName>
</protein>
<dbReference type="EMBL" id="VULZ01000002">
    <property type="protein sequence ID" value="MSS13880.1"/>
    <property type="molecule type" value="Genomic_DNA"/>
</dbReference>
<keyword evidence="2" id="KW-1185">Reference proteome</keyword>
<proteinExistence type="predicted"/>
<evidence type="ECO:0000313" key="1">
    <source>
        <dbReference type="EMBL" id="MSS13880.1"/>
    </source>
</evidence>
<sequence length="97" mass="11635">MIHVSEQDDPYRRLAAAIVEQAAQDYQEAMEYLYETPHGRKRMNNIVEKLEGEEFFRSDWYQMLCGIDGERMISQLRKNARATVQERINVQRRKRVE</sequence>